<dbReference type="AlphaFoldDB" id="U5CXY4"/>
<proteinExistence type="predicted"/>
<dbReference type="EMBL" id="KI392271">
    <property type="protein sequence ID" value="ERN18201.1"/>
    <property type="molecule type" value="Genomic_DNA"/>
</dbReference>
<organism evidence="2 3">
    <name type="scientific">Amborella trichopoda</name>
    <dbReference type="NCBI Taxonomy" id="13333"/>
    <lineage>
        <taxon>Eukaryota</taxon>
        <taxon>Viridiplantae</taxon>
        <taxon>Streptophyta</taxon>
        <taxon>Embryophyta</taxon>
        <taxon>Tracheophyta</taxon>
        <taxon>Spermatophyta</taxon>
        <taxon>Magnoliopsida</taxon>
        <taxon>Amborellales</taxon>
        <taxon>Amborellaceae</taxon>
        <taxon>Amborella</taxon>
    </lineage>
</organism>
<name>U5CXY4_AMBTC</name>
<gene>
    <name evidence="2" type="ORF">AMTR_s00054p00218090</name>
</gene>
<feature type="region of interest" description="Disordered" evidence="1">
    <location>
        <begin position="65"/>
        <end position="106"/>
    </location>
</feature>
<dbReference type="HOGENOM" id="CLU_068553_0_0_1"/>
<evidence type="ECO:0000313" key="3">
    <source>
        <dbReference type="Proteomes" id="UP000017836"/>
    </source>
</evidence>
<evidence type="ECO:0000256" key="1">
    <source>
        <dbReference type="SAM" id="MobiDB-lite"/>
    </source>
</evidence>
<accession>U5CXY4</accession>
<dbReference type="Proteomes" id="UP000017836">
    <property type="component" value="Unassembled WGS sequence"/>
</dbReference>
<reference evidence="3" key="1">
    <citation type="journal article" date="2013" name="Science">
        <title>The Amborella genome and the evolution of flowering plants.</title>
        <authorList>
            <consortium name="Amborella Genome Project"/>
        </authorList>
    </citation>
    <scope>NUCLEOTIDE SEQUENCE [LARGE SCALE GENOMIC DNA]</scope>
</reference>
<evidence type="ECO:0000313" key="2">
    <source>
        <dbReference type="EMBL" id="ERN18201.1"/>
    </source>
</evidence>
<protein>
    <submittedName>
        <fullName evidence="2">Uncharacterized protein</fullName>
    </submittedName>
</protein>
<feature type="compositionally biased region" description="Basic and acidic residues" evidence="1">
    <location>
        <begin position="85"/>
        <end position="94"/>
    </location>
</feature>
<keyword evidence="3" id="KW-1185">Reference proteome</keyword>
<dbReference type="Gramene" id="ERN18201">
    <property type="protein sequence ID" value="ERN18201"/>
    <property type="gene ID" value="AMTR_s00054p00218090"/>
</dbReference>
<sequence>MSTSYASDYKELLGIPFEKIRGRHDSEINLGKLRWEFTGVPYRAERMIGGRAPCVSIFVGGRQSHRGKAPVEEDGAGVSESVEGESSHPLHEGAARSSGDVEGVGRDTLDLGDGSTFFYEDTVPPQVLLADEELREQERERICDAYEWAMIEDEIEVFRQETSYEVTPPWTLIMVSTTDEGAYLRELAPWIEEWRSKAARVIGKEEEEGISLPQYEDRYRVVLRDIATLTNHGEGVMRGLRTAYLDEGRSYTGEVTSLHAERDSAIEERDSIAQDFEHLH</sequence>